<protein>
    <submittedName>
        <fullName evidence="2">Uncharacterized protein</fullName>
    </submittedName>
</protein>
<feature type="compositionally biased region" description="Acidic residues" evidence="1">
    <location>
        <begin position="482"/>
        <end position="494"/>
    </location>
</feature>
<keyword evidence="3" id="KW-1185">Reference proteome</keyword>
<evidence type="ECO:0000313" key="2">
    <source>
        <dbReference type="EMBL" id="RGP62210.1"/>
    </source>
</evidence>
<dbReference type="Proteomes" id="UP000266234">
    <property type="component" value="Unassembled WGS sequence"/>
</dbReference>
<proteinExistence type="predicted"/>
<sequence>MSDHTTSTENPDGDRPKKRSKLQHAPAKMGFEPPLLEDFENEYGIPMTQFVWGPRQQSPSEDSFDEDETAPPPSVPNPYQKYPNSGGSTRAFVNHAPDFPFLPRSGAAPTTRLRPRPERSGRNKAKASNKLSLLDCPAEIREEIYRGLLASHKPIPVRDGWKRVYERERPGLDINILMVCKSIFNEAIGVLYGENTFLYRLRDAPNRSHVMTNLQDLVQGNAYVPERGHEEAETIMFGSDEIRAEAIHEPGTINVEKYASLFRYITLQADHNRAQSYTQEFMAEAIKMFAQEPGKTNIHTLSIVISPQYIHGAFTFVDWFDSKSELVRALRAVCCENIRIKIWNKYLNDGIGIPSSELFLRVHQLRFFKQLEYQKLKNAGLEGGAVQGEHKEYKPDIWKGDWKMANFRFNRLCEINKKLDNLRSHVLKACKKHLQPHVVRLGDLNDTYEDEDEEDWYAIFPDEATGSGSEEDMDDGLHDEFEAPSDDGNSDYED</sequence>
<evidence type="ECO:0000313" key="3">
    <source>
        <dbReference type="Proteomes" id="UP000266234"/>
    </source>
</evidence>
<dbReference type="OrthoDB" id="5413827at2759"/>
<feature type="compositionally biased region" description="Polar residues" evidence="1">
    <location>
        <begin position="1"/>
        <end position="10"/>
    </location>
</feature>
<accession>A0A395RQ03</accession>
<comment type="caution">
    <text evidence="2">The sequence shown here is derived from an EMBL/GenBank/DDBJ whole genome shotgun (WGS) entry which is preliminary data.</text>
</comment>
<dbReference type="STRING" id="694270.A0A395RQ03"/>
<name>A0A395RQ03_9HYPO</name>
<feature type="region of interest" description="Disordered" evidence="1">
    <location>
        <begin position="460"/>
        <end position="494"/>
    </location>
</feature>
<gene>
    <name evidence="2" type="ORF">FLONG3_10289</name>
</gene>
<organism evidence="2 3">
    <name type="scientific">Fusarium longipes</name>
    <dbReference type="NCBI Taxonomy" id="694270"/>
    <lineage>
        <taxon>Eukaryota</taxon>
        <taxon>Fungi</taxon>
        <taxon>Dikarya</taxon>
        <taxon>Ascomycota</taxon>
        <taxon>Pezizomycotina</taxon>
        <taxon>Sordariomycetes</taxon>
        <taxon>Hypocreomycetidae</taxon>
        <taxon>Hypocreales</taxon>
        <taxon>Nectriaceae</taxon>
        <taxon>Fusarium</taxon>
    </lineage>
</organism>
<evidence type="ECO:0000256" key="1">
    <source>
        <dbReference type="SAM" id="MobiDB-lite"/>
    </source>
</evidence>
<feature type="region of interest" description="Disordered" evidence="1">
    <location>
        <begin position="1"/>
        <end position="128"/>
    </location>
</feature>
<reference evidence="2 3" key="1">
    <citation type="journal article" date="2018" name="PLoS Pathog.">
        <title>Evolution of structural diversity of trichothecenes, a family of toxins produced by plant pathogenic and entomopathogenic fungi.</title>
        <authorList>
            <person name="Proctor R.H."/>
            <person name="McCormick S.P."/>
            <person name="Kim H.S."/>
            <person name="Cardoza R.E."/>
            <person name="Stanley A.M."/>
            <person name="Lindo L."/>
            <person name="Kelly A."/>
            <person name="Brown D.W."/>
            <person name="Lee T."/>
            <person name="Vaughan M.M."/>
            <person name="Alexander N.J."/>
            <person name="Busman M."/>
            <person name="Gutierrez S."/>
        </authorList>
    </citation>
    <scope>NUCLEOTIDE SEQUENCE [LARGE SCALE GENOMIC DNA]</scope>
    <source>
        <strain evidence="2 3">NRRL 20695</strain>
    </source>
</reference>
<dbReference type="EMBL" id="PXOG01000293">
    <property type="protein sequence ID" value="RGP62210.1"/>
    <property type="molecule type" value="Genomic_DNA"/>
</dbReference>
<dbReference type="AlphaFoldDB" id="A0A395RQ03"/>